<gene>
    <name evidence="1" type="primary">Hydin_1</name>
    <name evidence="1" type="ORF">VIRALT_R15541</name>
</gene>
<dbReference type="Proteomes" id="UP000589495">
    <property type="component" value="Unassembled WGS sequence"/>
</dbReference>
<keyword evidence="2" id="KW-1185">Reference proteome</keyword>
<name>A0A7K5LLG4_VIRAL</name>
<sequence>TLEVGFQSAHQFLAGEVDDVLLSIRAPQLLGQAAGWAQQQMSPAPSAEFSLFLQVTKGPTFHICLRAKVLALSLDLSKDRLQFSGVLVGQWQAETVRLYSCFRVACKWFLTVIKAEVKHRII</sequence>
<feature type="non-terminal residue" evidence="1">
    <location>
        <position position="122"/>
    </location>
</feature>
<organism evidence="1 2">
    <name type="scientific">Vireo altiloquus</name>
    <name type="common">Black-whiskered vireo</name>
    <name type="synonym">Muscicapa altiloqua</name>
    <dbReference type="NCBI Taxonomy" id="34956"/>
    <lineage>
        <taxon>Eukaryota</taxon>
        <taxon>Metazoa</taxon>
        <taxon>Chordata</taxon>
        <taxon>Craniata</taxon>
        <taxon>Vertebrata</taxon>
        <taxon>Euteleostomi</taxon>
        <taxon>Archelosauria</taxon>
        <taxon>Archosauria</taxon>
        <taxon>Dinosauria</taxon>
        <taxon>Saurischia</taxon>
        <taxon>Theropoda</taxon>
        <taxon>Coelurosauria</taxon>
        <taxon>Aves</taxon>
        <taxon>Neognathae</taxon>
        <taxon>Neoaves</taxon>
        <taxon>Telluraves</taxon>
        <taxon>Australaves</taxon>
        <taxon>Passeriformes</taxon>
        <taxon>Corvoidea</taxon>
        <taxon>Vireonidae</taxon>
        <taxon>Vireoninae</taxon>
        <taxon>Vireo</taxon>
    </lineage>
</organism>
<protein>
    <submittedName>
        <fullName evidence="1">HYDIN protein</fullName>
    </submittedName>
</protein>
<dbReference type="EMBL" id="VZRF01013117">
    <property type="protein sequence ID" value="NWT19260.1"/>
    <property type="molecule type" value="Genomic_DNA"/>
</dbReference>
<reference evidence="1 2" key="1">
    <citation type="submission" date="2019-09" db="EMBL/GenBank/DDBJ databases">
        <title>Bird 10,000 Genomes (B10K) Project - Family phase.</title>
        <authorList>
            <person name="Zhang G."/>
        </authorList>
    </citation>
    <scope>NUCLEOTIDE SEQUENCE [LARGE SCALE GENOMIC DNA]</scope>
    <source>
        <strain evidence="1">B10K-DU-001-22</strain>
        <tissue evidence="1">Muscle</tissue>
    </source>
</reference>
<accession>A0A7K5LLG4</accession>
<evidence type="ECO:0000313" key="2">
    <source>
        <dbReference type="Proteomes" id="UP000589495"/>
    </source>
</evidence>
<comment type="caution">
    <text evidence="1">The sequence shown here is derived from an EMBL/GenBank/DDBJ whole genome shotgun (WGS) entry which is preliminary data.</text>
</comment>
<proteinExistence type="predicted"/>
<dbReference type="AlphaFoldDB" id="A0A7K5LLG4"/>
<feature type="non-terminal residue" evidence="1">
    <location>
        <position position="1"/>
    </location>
</feature>
<evidence type="ECO:0000313" key="1">
    <source>
        <dbReference type="EMBL" id="NWT19260.1"/>
    </source>
</evidence>